<dbReference type="RefSeq" id="WP_156331001.1">
    <property type="nucleotide sequence ID" value="NZ_CP173382.1"/>
</dbReference>
<sequence>MSQGTQINFYNSPMEQTHYRMESGSFIDLILLKDGWVRVEMKNMDCEKVMVRNSDTLEQALDIVVDDLVHKGDFVIDQIEDGKVIYAPVLAAALQRQAVPVVVDMNTGLFYSYIRFGLVDGGAEAGNVFVDLNRYNGISNVEYAQMLFENEK</sequence>
<dbReference type="EMBL" id="CYYA01000022">
    <property type="protein sequence ID" value="CUN22547.1"/>
    <property type="molecule type" value="Genomic_DNA"/>
</dbReference>
<dbReference type="STRING" id="39490.ERS852448_02560"/>
<organism evidence="1 2">
    <name type="scientific">Eubacterium ramulus</name>
    <dbReference type="NCBI Taxonomy" id="39490"/>
    <lineage>
        <taxon>Bacteria</taxon>
        <taxon>Bacillati</taxon>
        <taxon>Bacillota</taxon>
        <taxon>Clostridia</taxon>
        <taxon>Eubacteriales</taxon>
        <taxon>Eubacteriaceae</taxon>
        <taxon>Eubacterium</taxon>
    </lineage>
</organism>
<evidence type="ECO:0000313" key="2">
    <source>
        <dbReference type="Proteomes" id="UP000095492"/>
    </source>
</evidence>
<protein>
    <submittedName>
        <fullName evidence="1">Uncharacterized protein</fullName>
    </submittedName>
</protein>
<reference evidence="1 2" key="1">
    <citation type="submission" date="2015-09" db="EMBL/GenBank/DDBJ databases">
        <authorList>
            <consortium name="Pathogen Informatics"/>
        </authorList>
    </citation>
    <scope>NUCLEOTIDE SEQUENCE [LARGE SCALE GENOMIC DNA]</scope>
    <source>
        <strain evidence="1 2">2789STDY5608891</strain>
    </source>
</reference>
<dbReference type="GeneID" id="97390167"/>
<proteinExistence type="predicted"/>
<accession>A0A173V8E8</accession>
<name>A0A173V8E8_EUBRA</name>
<dbReference type="AlphaFoldDB" id="A0A173V8E8"/>
<dbReference type="Proteomes" id="UP000095492">
    <property type="component" value="Unassembled WGS sequence"/>
</dbReference>
<gene>
    <name evidence="1" type="ORF">ERS852448_02560</name>
</gene>
<evidence type="ECO:0000313" key="1">
    <source>
        <dbReference type="EMBL" id="CUN22547.1"/>
    </source>
</evidence>